<keyword evidence="6 8" id="KW-0472">Membrane</keyword>
<feature type="transmembrane region" description="Helical" evidence="8">
    <location>
        <begin position="76"/>
        <end position="92"/>
    </location>
</feature>
<evidence type="ECO:0000256" key="7">
    <source>
        <dbReference type="ARBA" id="ARBA00034125"/>
    </source>
</evidence>
<comment type="subcellular location">
    <subcellularLocation>
        <location evidence="1">Cell membrane</location>
        <topology evidence="1">Multi-pass membrane protein</topology>
    </subcellularLocation>
</comment>
<dbReference type="EMBL" id="LSGP01000001">
    <property type="protein sequence ID" value="KYZ78276.1"/>
    <property type="molecule type" value="Genomic_DNA"/>
</dbReference>
<dbReference type="RefSeq" id="WP_066237200.1">
    <property type="nucleotide sequence ID" value="NZ_LSGP01000001.1"/>
</dbReference>
<reference evidence="10 11" key="1">
    <citation type="submission" date="2016-02" db="EMBL/GenBank/DDBJ databases">
        <title>Anaerosporomusa subterraneum gen. nov., sp. nov., a spore-forming obligate anaerobe isolated from saprolite.</title>
        <authorList>
            <person name="Choi J.K."/>
            <person name="Shah M."/>
            <person name="Yee N."/>
        </authorList>
    </citation>
    <scope>NUCLEOTIDE SEQUENCE [LARGE SCALE GENOMIC DNA]</scope>
    <source>
        <strain evidence="10 11">RU4</strain>
    </source>
</reference>
<evidence type="ECO:0000313" key="10">
    <source>
        <dbReference type="EMBL" id="KYZ78276.1"/>
    </source>
</evidence>
<dbReference type="PANTHER" id="PTHR34390:SF1">
    <property type="entry name" value="SUCCINATE TRANSPORTER SUBUNIT YJJB-RELATED"/>
    <property type="match status" value="1"/>
</dbReference>
<dbReference type="PANTHER" id="PTHR34390">
    <property type="entry name" value="UPF0442 PROTEIN YJJB-RELATED"/>
    <property type="match status" value="1"/>
</dbReference>
<feature type="transmembrane region" description="Helical" evidence="8">
    <location>
        <begin position="35"/>
        <end position="64"/>
    </location>
</feature>
<keyword evidence="2" id="KW-1003">Cell membrane</keyword>
<organism evidence="10 11">
    <name type="scientific">Anaerosporomusa subterranea</name>
    <dbReference type="NCBI Taxonomy" id="1794912"/>
    <lineage>
        <taxon>Bacteria</taxon>
        <taxon>Bacillati</taxon>
        <taxon>Bacillota</taxon>
        <taxon>Negativicutes</taxon>
        <taxon>Acetonemataceae</taxon>
        <taxon>Anaerosporomusa</taxon>
    </lineage>
</organism>
<comment type="caution">
    <text evidence="10">The sequence shown here is derived from an EMBL/GenBank/DDBJ whole genome shotgun (WGS) entry which is preliminary data.</text>
</comment>
<dbReference type="GO" id="GO:0015744">
    <property type="term" value="P:succinate transport"/>
    <property type="evidence" value="ECO:0007669"/>
    <property type="project" value="TreeGrafter"/>
</dbReference>
<dbReference type="OrthoDB" id="9810047at2"/>
<dbReference type="InterPro" id="IPR050539">
    <property type="entry name" value="ThrE_Dicarb/AminoAcid_Exp"/>
</dbReference>
<accession>A0A154BWF4</accession>
<evidence type="ECO:0000256" key="3">
    <source>
        <dbReference type="ARBA" id="ARBA00022519"/>
    </source>
</evidence>
<name>A0A154BWF4_ANASB</name>
<feature type="transmembrane region" description="Helical" evidence="8">
    <location>
        <begin position="7"/>
        <end position="23"/>
    </location>
</feature>
<proteinExistence type="inferred from homology"/>
<evidence type="ECO:0000256" key="1">
    <source>
        <dbReference type="ARBA" id="ARBA00004651"/>
    </source>
</evidence>
<dbReference type="GO" id="GO:0005886">
    <property type="term" value="C:plasma membrane"/>
    <property type="evidence" value="ECO:0007669"/>
    <property type="project" value="UniProtKB-SubCell"/>
</dbReference>
<evidence type="ECO:0000259" key="9">
    <source>
        <dbReference type="Pfam" id="PF12821"/>
    </source>
</evidence>
<evidence type="ECO:0000313" key="11">
    <source>
        <dbReference type="Proteomes" id="UP000076268"/>
    </source>
</evidence>
<evidence type="ECO:0000256" key="8">
    <source>
        <dbReference type="SAM" id="Phobius"/>
    </source>
</evidence>
<dbReference type="STRING" id="1794912.AXX12_01670"/>
<keyword evidence="3" id="KW-0997">Cell inner membrane</keyword>
<keyword evidence="5 8" id="KW-1133">Transmembrane helix</keyword>
<comment type="similarity">
    <text evidence="7">Belongs to the ThrE exporter (TC 2.A.79) family.</text>
</comment>
<feature type="domain" description="Threonine/Serine exporter ThrE" evidence="9">
    <location>
        <begin position="7"/>
        <end position="133"/>
    </location>
</feature>
<dbReference type="InterPro" id="IPR024528">
    <property type="entry name" value="ThrE_2"/>
</dbReference>
<keyword evidence="11" id="KW-1185">Reference proteome</keyword>
<dbReference type="Pfam" id="PF12821">
    <property type="entry name" value="ThrE_2"/>
    <property type="match status" value="1"/>
</dbReference>
<protein>
    <recommendedName>
        <fullName evidence="9">Threonine/Serine exporter ThrE domain-containing protein</fullName>
    </recommendedName>
</protein>
<evidence type="ECO:0000256" key="4">
    <source>
        <dbReference type="ARBA" id="ARBA00022692"/>
    </source>
</evidence>
<gene>
    <name evidence="10" type="ORF">AXX12_01670</name>
</gene>
<evidence type="ECO:0000256" key="6">
    <source>
        <dbReference type="ARBA" id="ARBA00023136"/>
    </source>
</evidence>
<evidence type="ECO:0000256" key="2">
    <source>
        <dbReference type="ARBA" id="ARBA00022475"/>
    </source>
</evidence>
<feature type="transmembrane region" description="Helical" evidence="8">
    <location>
        <begin position="112"/>
        <end position="137"/>
    </location>
</feature>
<keyword evidence="4 8" id="KW-0812">Transmembrane</keyword>
<dbReference type="Proteomes" id="UP000076268">
    <property type="component" value="Unassembled WGS sequence"/>
</dbReference>
<evidence type="ECO:0000256" key="5">
    <source>
        <dbReference type="ARBA" id="ARBA00022989"/>
    </source>
</evidence>
<dbReference type="AlphaFoldDB" id="A0A154BWF4"/>
<sequence length="145" mass="15208">MLIYKAVTVFCMGLAIGVLYRIPRAVLPYASGNGVFAWLVVTGLSALGAKLVLATFFGSLAAALSSELLARRLKKPATIFLLPGFIPLVPGREAYATMANIVNGHYTQGVAIGVQTVLIGGAIAFGIFASTTVYRLAVNYKAGIK</sequence>